<comment type="caution">
    <text evidence="2">The sequence shown here is derived from an EMBL/GenBank/DDBJ whole genome shotgun (WGS) entry which is preliminary data.</text>
</comment>
<dbReference type="AlphaFoldDB" id="A0A1M2W3V7"/>
<sequence>MAKIDHGYHNRATSHPLYASISSNMLTSELFLPDHLRLGPDNWLEFKLAIETIFRMKGLPLTHFKYTTCPTALCTDQTAHERWAADDELCKAVILLNVRSEHMHFAAMEHEQWAAADLWAMLMRRDMEIRGDVWDKWMWLGRVYSGLLGVACVVLYLMVQQLWWVYTDLSRTRAYPPPTKLGP</sequence>
<evidence type="ECO:0000313" key="2">
    <source>
        <dbReference type="EMBL" id="OJT14470.1"/>
    </source>
</evidence>
<keyword evidence="3" id="KW-1185">Reference proteome</keyword>
<accession>A0A1M2W3V7</accession>
<dbReference type="OMA" id="MEHEQWA"/>
<evidence type="ECO:0000256" key="1">
    <source>
        <dbReference type="SAM" id="Phobius"/>
    </source>
</evidence>
<keyword evidence="1" id="KW-0812">Transmembrane</keyword>
<dbReference type="OrthoDB" id="2725436at2759"/>
<organism evidence="2 3">
    <name type="scientific">Trametes pubescens</name>
    <name type="common">White-rot fungus</name>
    <dbReference type="NCBI Taxonomy" id="154538"/>
    <lineage>
        <taxon>Eukaryota</taxon>
        <taxon>Fungi</taxon>
        <taxon>Dikarya</taxon>
        <taxon>Basidiomycota</taxon>
        <taxon>Agaricomycotina</taxon>
        <taxon>Agaricomycetes</taxon>
        <taxon>Polyporales</taxon>
        <taxon>Polyporaceae</taxon>
        <taxon>Trametes</taxon>
    </lineage>
</organism>
<proteinExistence type="predicted"/>
<dbReference type="Proteomes" id="UP000184267">
    <property type="component" value="Unassembled WGS sequence"/>
</dbReference>
<evidence type="ECO:0000313" key="3">
    <source>
        <dbReference type="Proteomes" id="UP000184267"/>
    </source>
</evidence>
<protein>
    <submittedName>
        <fullName evidence="2">Uncharacterized protein</fullName>
    </submittedName>
</protein>
<dbReference type="EMBL" id="MNAD01000286">
    <property type="protein sequence ID" value="OJT14470.1"/>
    <property type="molecule type" value="Genomic_DNA"/>
</dbReference>
<keyword evidence="1" id="KW-1133">Transmembrane helix</keyword>
<gene>
    <name evidence="2" type="ORF">TRAPUB_8970</name>
</gene>
<keyword evidence="1" id="KW-0472">Membrane</keyword>
<reference evidence="2 3" key="1">
    <citation type="submission" date="2016-10" db="EMBL/GenBank/DDBJ databases">
        <title>Genome sequence of the basidiomycete white-rot fungus Trametes pubescens.</title>
        <authorList>
            <person name="Makela M.R."/>
            <person name="Granchi Z."/>
            <person name="Peng M."/>
            <person name="De Vries R.P."/>
            <person name="Grigoriev I."/>
            <person name="Riley R."/>
            <person name="Hilden K."/>
        </authorList>
    </citation>
    <scope>NUCLEOTIDE SEQUENCE [LARGE SCALE GENOMIC DNA]</scope>
    <source>
        <strain evidence="2 3">FBCC735</strain>
    </source>
</reference>
<name>A0A1M2W3V7_TRAPU</name>
<feature type="transmembrane region" description="Helical" evidence="1">
    <location>
        <begin position="143"/>
        <end position="166"/>
    </location>
</feature>